<name>A0A2D2W6V4_9CAUD</name>
<gene>
    <name evidence="1" type="ORF">P13BB106kb_p047</name>
</gene>
<proteinExistence type="predicted"/>
<evidence type="ECO:0000313" key="2">
    <source>
        <dbReference type="Proteomes" id="UP000240663"/>
    </source>
</evidence>
<dbReference type="Proteomes" id="UP000240663">
    <property type="component" value="Segment"/>
</dbReference>
<accession>A0A2D2W6V4</accession>
<dbReference type="EMBL" id="MF979564">
    <property type="protein sequence ID" value="ATS94031.1"/>
    <property type="molecule type" value="Genomic_DNA"/>
</dbReference>
<keyword evidence="2" id="KW-1185">Reference proteome</keyword>
<organism evidence="1 2">
    <name type="scientific">Pectobacterium phage DU_PP_V</name>
    <dbReference type="NCBI Taxonomy" id="2041492"/>
    <lineage>
        <taxon>Viruses</taxon>
        <taxon>Duplodnaviria</taxon>
        <taxon>Heunggongvirae</taxon>
        <taxon>Uroviricota</taxon>
        <taxon>Caudoviricetes</taxon>
        <taxon>Demerecviridae</taxon>
        <taxon>Mccorquodalevirinae</taxon>
        <taxon>Hongcheonvirus</taxon>
        <taxon>Hongcheonvirus DUPPV</taxon>
    </lineage>
</organism>
<evidence type="ECO:0000313" key="1">
    <source>
        <dbReference type="EMBL" id="ATS94031.1"/>
    </source>
</evidence>
<reference evidence="1 2" key="1">
    <citation type="submission" date="2017-09" db="EMBL/GenBank/DDBJ databases">
        <title>Complete genome sequence of bacteriophage (DU_PP_V) infecting Pectobacterium spp.</title>
        <authorList>
            <person name="Park T.-H."/>
        </authorList>
    </citation>
    <scope>NUCLEOTIDE SEQUENCE [LARGE SCALE GENOMIC DNA]</scope>
</reference>
<sequence>MKTRDSIPAFFWHYLSEDAIRLGWDMESDMFPSLESIKDEVAFTLKGSGVTVTYADLIEVAQGNMTGETFKAFVTGVYDLVKDQESHQSVIVSMHSGSSDYFTVEMVKDFVENM</sequence>
<protein>
    <submittedName>
        <fullName evidence="1">Uncharacterized protein</fullName>
    </submittedName>
</protein>